<gene>
    <name evidence="2" type="ORF">LCGC14_0982620</name>
</gene>
<dbReference type="EMBL" id="LAZR01003679">
    <property type="protein sequence ID" value="KKN15763.1"/>
    <property type="molecule type" value="Genomic_DNA"/>
</dbReference>
<comment type="caution">
    <text evidence="2">The sequence shown here is derived from an EMBL/GenBank/DDBJ whole genome shotgun (WGS) entry which is preliminary data.</text>
</comment>
<dbReference type="AlphaFoldDB" id="A0A0F9REV9"/>
<name>A0A0F9REV9_9ZZZZ</name>
<keyword evidence="1" id="KW-0812">Transmembrane</keyword>
<evidence type="ECO:0000256" key="1">
    <source>
        <dbReference type="SAM" id="Phobius"/>
    </source>
</evidence>
<evidence type="ECO:0000313" key="2">
    <source>
        <dbReference type="EMBL" id="KKN15763.1"/>
    </source>
</evidence>
<protein>
    <submittedName>
        <fullName evidence="2">Uncharacterized protein</fullName>
    </submittedName>
</protein>
<feature type="transmembrane region" description="Helical" evidence="1">
    <location>
        <begin position="94"/>
        <end position="113"/>
    </location>
</feature>
<reference evidence="2" key="1">
    <citation type="journal article" date="2015" name="Nature">
        <title>Complex archaea that bridge the gap between prokaryotes and eukaryotes.</title>
        <authorList>
            <person name="Spang A."/>
            <person name="Saw J.H."/>
            <person name="Jorgensen S.L."/>
            <person name="Zaremba-Niedzwiedzka K."/>
            <person name="Martijn J."/>
            <person name="Lind A.E."/>
            <person name="van Eijk R."/>
            <person name="Schleper C."/>
            <person name="Guy L."/>
            <person name="Ettema T.J."/>
        </authorList>
    </citation>
    <scope>NUCLEOTIDE SEQUENCE</scope>
</reference>
<organism evidence="2">
    <name type="scientific">marine sediment metagenome</name>
    <dbReference type="NCBI Taxonomy" id="412755"/>
    <lineage>
        <taxon>unclassified sequences</taxon>
        <taxon>metagenomes</taxon>
        <taxon>ecological metagenomes</taxon>
    </lineage>
</organism>
<keyword evidence="1" id="KW-0472">Membrane</keyword>
<accession>A0A0F9REV9</accession>
<sequence>MSPEDYQYLLDLRNVTTPCKSCNGLGIKTYGSTATWHGGIGGSQITSDVCDKCWGSGDQHKHWPNWRELKNIKKENVFKFIFKDNFLKNRSSPLYFPILFLILPFFVCFSLILK</sequence>
<keyword evidence="1" id="KW-1133">Transmembrane helix</keyword>
<proteinExistence type="predicted"/>